<comment type="caution">
    <text evidence="1">The sequence shown here is derived from an EMBL/GenBank/DDBJ whole genome shotgun (WGS) entry which is preliminary data.</text>
</comment>
<organism evidence="1 2">
    <name type="scientific">Salipaludibacillus keqinensis</name>
    <dbReference type="NCBI Taxonomy" id="2045207"/>
    <lineage>
        <taxon>Bacteria</taxon>
        <taxon>Bacillati</taxon>
        <taxon>Bacillota</taxon>
        <taxon>Bacilli</taxon>
        <taxon>Bacillales</taxon>
        <taxon>Bacillaceae</taxon>
    </lineage>
</organism>
<evidence type="ECO:0008006" key="3">
    <source>
        <dbReference type="Google" id="ProtNLM"/>
    </source>
</evidence>
<protein>
    <recommendedName>
        <fullName evidence="3">6-phosphogluconate dehydrogenase NADP-binding domain-containing protein</fullName>
    </recommendedName>
</protein>
<sequence>MEKTWGIVGIGRLGKAILTQCEQPTGIYHPDTAKAETVSKDYSHAETMGKKDLTQLDYLILALPAKQIIPFIHECESEGYPLNKAVLLNVATTMPTAQLNEAFPHLTFIGMKFVGHSENLMSNGNGLFVTDQKVIDKKEYENILHRFSQLGQVVADDESTVEEVNKMATYYAVKAAKDLEEKMTEQGFPEIYRKHCLRSILPEVIRVYSKGNIGQFVQEIVDELENERNN</sequence>
<proteinExistence type="predicted"/>
<dbReference type="InterPro" id="IPR036291">
    <property type="entry name" value="NAD(P)-bd_dom_sf"/>
</dbReference>
<reference evidence="1 2" key="1">
    <citation type="submission" date="2017-10" db="EMBL/GenBank/DDBJ databases">
        <title>Bacillus sp. nov., a halophilic bacterium isolated from a Keqin Lake.</title>
        <authorList>
            <person name="Wang H."/>
        </authorList>
    </citation>
    <scope>NUCLEOTIDE SEQUENCE [LARGE SCALE GENOMIC DNA]</scope>
    <source>
        <strain evidence="1 2">KQ-12</strain>
    </source>
</reference>
<accession>A0A323TMT0</accession>
<keyword evidence="2" id="KW-1185">Reference proteome</keyword>
<dbReference type="SUPFAM" id="SSF51735">
    <property type="entry name" value="NAD(P)-binding Rossmann-fold domains"/>
    <property type="match status" value="1"/>
</dbReference>
<dbReference type="Proteomes" id="UP000248214">
    <property type="component" value="Unassembled WGS sequence"/>
</dbReference>
<evidence type="ECO:0000313" key="2">
    <source>
        <dbReference type="Proteomes" id="UP000248214"/>
    </source>
</evidence>
<dbReference type="EMBL" id="PDOD01000001">
    <property type="protein sequence ID" value="PYZ94967.1"/>
    <property type="molecule type" value="Genomic_DNA"/>
</dbReference>
<gene>
    <name evidence="1" type="ORF">CR194_05475</name>
</gene>
<dbReference type="RefSeq" id="WP_110608602.1">
    <property type="nucleotide sequence ID" value="NZ_PDOD01000001.1"/>
</dbReference>
<name>A0A323TMT0_9BACI</name>
<dbReference type="Gene3D" id="3.40.50.720">
    <property type="entry name" value="NAD(P)-binding Rossmann-like Domain"/>
    <property type="match status" value="1"/>
</dbReference>
<dbReference type="AlphaFoldDB" id="A0A323TMT0"/>
<dbReference type="OrthoDB" id="2913275at2"/>
<evidence type="ECO:0000313" key="1">
    <source>
        <dbReference type="EMBL" id="PYZ94967.1"/>
    </source>
</evidence>